<keyword evidence="3" id="KW-0274">FAD</keyword>
<evidence type="ECO:0000256" key="4">
    <source>
        <dbReference type="ARBA" id="ARBA00023002"/>
    </source>
</evidence>
<comment type="cofactor">
    <cofactor evidence="1">
        <name>FAD</name>
        <dbReference type="ChEBI" id="CHEBI:57692"/>
    </cofactor>
</comment>
<sequence length="640" mass="68490">MIGARAGGMITALFVKRRSLDSIGDEASSKGIPQALPAAIADLQSGEMSYPRQACWRPPGSQLKVIPMSVAEARVEQCDLLVIGSGAAGLCAAVTAAHRGLKVVVAEKEPVLGGTTAWSGGWMWVPCTQYARRDGNEEGLDGPETYLRHELRDRFDASRVRAMLKAGPEMIDFLDRETDVTFQSGTWICDIHGRTPGAGTGARSIVAAPFDGRKLGDLWPLLRRPMRETTLNGMGIQAGPDLRAFLNATRSPRACLHALSRLGRHTLDLLRYGRGTHLVNGNALIARLMLSASKAGVRLLPASPARELVVEQGRVAGAVLERAQGNLTVRARAGVVLATGGFPHDVARRKALFPHTPTGREHWTVAAPGTTGDGLSLAESVGAAIDLSVASPAAWCPVSLVPFPDGTTGHYPHIIERAKPGIIAVRANGRRFVNEADGYYDYVTALFRTLEPGEAPVSWLICTRAFQRRWGLGYSRPAPFPLRPFIRSGYIVEGTTLRELAARCGISPEGMEETVRAYNKDARHGEDPAFGRGSTAFNRSGGDARQTPNPCVAPIEKGPYLALRVLPGSFGTFAGIRADQRARALDNDGQPIPGLWVAGSDQASVMGGFYPSGGINLGPAMIYGYIAGFDASKLLDVNRH</sequence>
<keyword evidence="7" id="KW-1185">Reference proteome</keyword>
<protein>
    <submittedName>
        <fullName evidence="6">Fumarate reductase</fullName>
    </submittedName>
</protein>
<dbReference type="InterPro" id="IPR050315">
    <property type="entry name" value="FAD-oxidoreductase_2"/>
</dbReference>
<accession>A0ABQ0P2C0</accession>
<evidence type="ECO:0000256" key="1">
    <source>
        <dbReference type="ARBA" id="ARBA00001974"/>
    </source>
</evidence>
<dbReference type="PANTHER" id="PTHR43400:SF10">
    <property type="entry name" value="3-OXOSTEROID 1-DEHYDROGENASE"/>
    <property type="match status" value="1"/>
</dbReference>
<dbReference type="PANTHER" id="PTHR43400">
    <property type="entry name" value="FUMARATE REDUCTASE"/>
    <property type="match status" value="1"/>
</dbReference>
<gene>
    <name evidence="6" type="ORF">AA12717_0131</name>
</gene>
<dbReference type="SUPFAM" id="SSF51905">
    <property type="entry name" value="FAD/NAD(P)-binding domain"/>
    <property type="match status" value="1"/>
</dbReference>
<feature type="domain" description="FAD-dependent oxidoreductase 2 FAD-binding" evidence="5">
    <location>
        <begin position="79"/>
        <end position="617"/>
    </location>
</feature>
<dbReference type="InterPro" id="IPR027477">
    <property type="entry name" value="Succ_DH/fumarate_Rdtase_cat_sf"/>
</dbReference>
<evidence type="ECO:0000256" key="3">
    <source>
        <dbReference type="ARBA" id="ARBA00022827"/>
    </source>
</evidence>
<evidence type="ECO:0000256" key="2">
    <source>
        <dbReference type="ARBA" id="ARBA00022630"/>
    </source>
</evidence>
<keyword evidence="4" id="KW-0560">Oxidoreductase</keyword>
<dbReference type="InterPro" id="IPR036188">
    <property type="entry name" value="FAD/NAD-bd_sf"/>
</dbReference>
<name>A0ABQ0P2C0_9PROT</name>
<dbReference type="InterPro" id="IPR003953">
    <property type="entry name" value="FAD-dep_OxRdtase_2_FAD-bd"/>
</dbReference>
<reference evidence="6" key="1">
    <citation type="submission" date="2013-04" db="EMBL/GenBank/DDBJ databases">
        <title>The genome sequencing project of 58 acetic acid bacteria.</title>
        <authorList>
            <person name="Okamoto-Kainuma A."/>
            <person name="Ishikawa M."/>
            <person name="Umino S."/>
            <person name="Koizumi Y."/>
            <person name="Shiwa Y."/>
            <person name="Yoshikawa H."/>
            <person name="Matsutani M."/>
            <person name="Matsushita K."/>
        </authorList>
    </citation>
    <scope>NUCLEOTIDE SEQUENCE</scope>
    <source>
        <strain evidence="6">DSM 12717</strain>
    </source>
</reference>
<dbReference type="Gene3D" id="3.50.50.60">
    <property type="entry name" value="FAD/NAD(P)-binding domain"/>
    <property type="match status" value="2"/>
</dbReference>
<dbReference type="Proteomes" id="UP001060895">
    <property type="component" value="Unassembled WGS sequence"/>
</dbReference>
<dbReference type="Pfam" id="PF00890">
    <property type="entry name" value="FAD_binding_2"/>
    <property type="match status" value="1"/>
</dbReference>
<dbReference type="EMBL" id="BAQP01000005">
    <property type="protein sequence ID" value="GBQ19076.1"/>
    <property type="molecule type" value="Genomic_DNA"/>
</dbReference>
<comment type="caution">
    <text evidence="6">The sequence shown here is derived from an EMBL/GenBank/DDBJ whole genome shotgun (WGS) entry which is preliminary data.</text>
</comment>
<dbReference type="SUPFAM" id="SSF56425">
    <property type="entry name" value="Succinate dehydrogenase/fumarate reductase flavoprotein, catalytic domain"/>
    <property type="match status" value="1"/>
</dbReference>
<evidence type="ECO:0000313" key="6">
    <source>
        <dbReference type="EMBL" id="GBQ19076.1"/>
    </source>
</evidence>
<dbReference type="NCBIfam" id="NF004789">
    <property type="entry name" value="PRK06134.1"/>
    <property type="match status" value="1"/>
</dbReference>
<proteinExistence type="predicted"/>
<evidence type="ECO:0000259" key="5">
    <source>
        <dbReference type="Pfam" id="PF00890"/>
    </source>
</evidence>
<organism evidence="6 7">
    <name type="scientific">Gluconacetobacter sacchari DSM 12717</name>
    <dbReference type="NCBI Taxonomy" id="1307940"/>
    <lineage>
        <taxon>Bacteria</taxon>
        <taxon>Pseudomonadati</taxon>
        <taxon>Pseudomonadota</taxon>
        <taxon>Alphaproteobacteria</taxon>
        <taxon>Acetobacterales</taxon>
        <taxon>Acetobacteraceae</taxon>
        <taxon>Gluconacetobacter</taxon>
    </lineage>
</organism>
<evidence type="ECO:0000313" key="7">
    <source>
        <dbReference type="Proteomes" id="UP001060895"/>
    </source>
</evidence>
<keyword evidence="2" id="KW-0285">Flavoprotein</keyword>